<reference evidence="2" key="1">
    <citation type="submission" date="2021-03" db="EMBL/GenBank/DDBJ databases">
        <title>Revisited historic fungal species revealed as producer of novel bioactive compounds through whole genome sequencing and comparative genomics.</title>
        <authorList>
            <person name="Vignolle G.A."/>
            <person name="Hochenegger N."/>
            <person name="Mach R.L."/>
            <person name="Mach-Aigner A.R."/>
            <person name="Javad Rahimi M."/>
            <person name="Salim K.A."/>
            <person name="Chan C.M."/>
            <person name="Lim L.B.L."/>
            <person name="Cai F."/>
            <person name="Druzhinina I.S."/>
            <person name="U'Ren J.M."/>
            <person name="Derntl C."/>
        </authorList>
    </citation>
    <scope>NUCLEOTIDE SEQUENCE</scope>
    <source>
        <strain evidence="2">TUCIM 5799</strain>
    </source>
</reference>
<dbReference type="PANTHER" id="PTHR42791:SF5">
    <property type="entry name" value="HYPOTHETICAL ACETYLTRANSFERASE (EUROFUNG)"/>
    <property type="match status" value="1"/>
</dbReference>
<dbReference type="OrthoDB" id="410198at2759"/>
<accession>A0A9P9WI83</accession>
<evidence type="ECO:0000313" key="3">
    <source>
        <dbReference type="Proteomes" id="UP000829685"/>
    </source>
</evidence>
<dbReference type="PANTHER" id="PTHR42791">
    <property type="entry name" value="GNAT FAMILY ACETYLTRANSFERASE"/>
    <property type="match status" value="1"/>
</dbReference>
<dbReference type="Gene3D" id="3.40.630.30">
    <property type="match status" value="1"/>
</dbReference>
<dbReference type="SUPFAM" id="SSF55729">
    <property type="entry name" value="Acyl-CoA N-acyltransferases (Nat)"/>
    <property type="match status" value="1"/>
</dbReference>
<comment type="caution">
    <text evidence="2">The sequence shown here is derived from an EMBL/GenBank/DDBJ whole genome shotgun (WGS) entry which is preliminary data.</text>
</comment>
<dbReference type="Pfam" id="PF00583">
    <property type="entry name" value="Acetyltransf_1"/>
    <property type="match status" value="1"/>
</dbReference>
<evidence type="ECO:0000313" key="2">
    <source>
        <dbReference type="EMBL" id="KAI1864701.1"/>
    </source>
</evidence>
<dbReference type="Proteomes" id="UP000829685">
    <property type="component" value="Unassembled WGS sequence"/>
</dbReference>
<proteinExistence type="predicted"/>
<dbReference type="AlphaFoldDB" id="A0A9P9WI83"/>
<feature type="domain" description="N-acetyltransferase" evidence="1">
    <location>
        <begin position="61"/>
        <end position="174"/>
    </location>
</feature>
<organism evidence="2 3">
    <name type="scientific">Neoarthrinium moseri</name>
    <dbReference type="NCBI Taxonomy" id="1658444"/>
    <lineage>
        <taxon>Eukaryota</taxon>
        <taxon>Fungi</taxon>
        <taxon>Dikarya</taxon>
        <taxon>Ascomycota</taxon>
        <taxon>Pezizomycotina</taxon>
        <taxon>Sordariomycetes</taxon>
        <taxon>Xylariomycetidae</taxon>
        <taxon>Amphisphaeriales</taxon>
        <taxon>Apiosporaceae</taxon>
        <taxon>Neoarthrinium</taxon>
    </lineage>
</organism>
<keyword evidence="3" id="KW-1185">Reference proteome</keyword>
<dbReference type="InterPro" id="IPR000182">
    <property type="entry name" value="GNAT_dom"/>
</dbReference>
<dbReference type="GO" id="GO:0016747">
    <property type="term" value="F:acyltransferase activity, transferring groups other than amino-acyl groups"/>
    <property type="evidence" value="ECO:0007669"/>
    <property type="project" value="InterPro"/>
</dbReference>
<protein>
    <recommendedName>
        <fullName evidence="1">N-acetyltransferase domain-containing protein</fullName>
    </recommendedName>
</protein>
<evidence type="ECO:0000259" key="1">
    <source>
        <dbReference type="Pfam" id="PF00583"/>
    </source>
</evidence>
<dbReference type="EMBL" id="JAFIMR010000023">
    <property type="protein sequence ID" value="KAI1864701.1"/>
    <property type="molecule type" value="Genomic_DNA"/>
</dbReference>
<dbReference type="InterPro" id="IPR016181">
    <property type="entry name" value="Acyl_CoA_acyltransferase"/>
</dbReference>
<sequence>MTLKLLEIDPETDFPDISRCMFESHETPVQPFFQAFFPTHGHGDQAREDAIAEGAARLRSWHTEDPTSYWQKVVDTSTGHIAGAALWNICKEDPFAEGHQMEVTWFPNDKSRHFVEQFLQIYEEPRARVGRRPQVYLFILFTHPNYRRQGAAQQCLNWGMNKADEMGVEMFLDSTPVGKPLYEANKFHVIEKTVIIPQVDNPDEKWKEAEKKIGHPTWWLMWRPVRGHYEEGVTMKPWEKN</sequence>
<gene>
    <name evidence="2" type="ORF">JX265_008425</name>
</gene>
<dbReference type="CDD" id="cd04301">
    <property type="entry name" value="NAT_SF"/>
    <property type="match status" value="1"/>
</dbReference>
<dbReference type="InterPro" id="IPR052523">
    <property type="entry name" value="Trichothecene_AcTrans"/>
</dbReference>
<name>A0A9P9WI83_9PEZI</name>